<evidence type="ECO:0000256" key="2">
    <source>
        <dbReference type="ARBA" id="ARBA00022676"/>
    </source>
</evidence>
<dbReference type="GeneID" id="104589752"/>
<dbReference type="eggNOG" id="ENOG502QT35">
    <property type="taxonomic scope" value="Eukaryota"/>
</dbReference>
<evidence type="ECO:0000313" key="8">
    <source>
        <dbReference type="Proteomes" id="UP000189703"/>
    </source>
</evidence>
<keyword evidence="5" id="KW-0175">Coiled coil</keyword>
<evidence type="ECO:0000256" key="3">
    <source>
        <dbReference type="ARBA" id="ARBA00022679"/>
    </source>
</evidence>
<dbReference type="SUPFAM" id="SSF53756">
    <property type="entry name" value="UDP-Glycosyltransferase/glycogen phosphorylase"/>
    <property type="match status" value="1"/>
</dbReference>
<sequence length="416" mass="47240">MGDMEQLSSKVHKLKHRLAETSMEVREVKEDVRVLRCLLEAFLSNKERSSEGIANTNSHRPDWAEASSEQQIAAPTTAVIPKYSRLEFSSYSGSDDPLGWLYRCEQFFHNQRTKDETVKSPPLVGDNVMNIIPAGCTPWSKTGGLGDVAGALPKALARRGHRVMVGSPRYGNYAEVQEIGVRKRYKVDGQDREVTFFQAYIDGMDFVFMGSPMFRNIKKNIYGGGQEDILKRMVLFCKVALEVLFCKYTRCVLVIHNTAHQGRDPVSDFRYVDLPQNYIDHFKLHDLGGGKHFNIFGVGLKAADSVVTVCHGYAWELKTKEGDWGRHQIINECDWKLKGIVHGIDAKEWNPQLDVYLASNSDTNYSVETLQTGKPQCKAALQRELGLPLRENLIRDLNTDVEDFVVKKRPRVRHYL</sequence>
<feature type="domain" description="Starch synthase catalytic" evidence="7">
    <location>
        <begin position="246"/>
        <end position="331"/>
    </location>
</feature>
<keyword evidence="3" id="KW-0808">Transferase</keyword>
<dbReference type="OrthoDB" id="512920at2759"/>
<accession>A0A1U7Z0H1</accession>
<evidence type="ECO:0000256" key="5">
    <source>
        <dbReference type="SAM" id="Coils"/>
    </source>
</evidence>
<evidence type="ECO:0000256" key="6">
    <source>
        <dbReference type="SAM" id="MobiDB-lite"/>
    </source>
</evidence>
<evidence type="ECO:0000259" key="7">
    <source>
        <dbReference type="Pfam" id="PF08323"/>
    </source>
</evidence>
<dbReference type="InterPro" id="IPR013534">
    <property type="entry name" value="Starch_synth_cat_dom"/>
</dbReference>
<dbReference type="RefSeq" id="XP_010246477.1">
    <property type="nucleotide sequence ID" value="XM_010248175.1"/>
</dbReference>
<gene>
    <name evidence="9" type="primary">LOC104589752</name>
</gene>
<keyword evidence="2" id="KW-0328">Glycosyltransferase</keyword>
<protein>
    <submittedName>
        <fullName evidence="9">Granule-bound starch synthase 2, chloroplastic/amyloplastic-like</fullName>
    </submittedName>
</protein>
<evidence type="ECO:0000256" key="1">
    <source>
        <dbReference type="ARBA" id="ARBA00004727"/>
    </source>
</evidence>
<dbReference type="Pfam" id="PF08323">
    <property type="entry name" value="Glyco_transf_5"/>
    <property type="match status" value="2"/>
</dbReference>
<comment type="pathway">
    <text evidence="1">Glycan biosynthesis; starch biosynthesis.</text>
</comment>
<feature type="domain" description="Starch synthase catalytic" evidence="7">
    <location>
        <begin position="134"/>
        <end position="244"/>
    </location>
</feature>
<dbReference type="AlphaFoldDB" id="A0A1U7Z0H1"/>
<dbReference type="Gene3D" id="3.40.50.2000">
    <property type="entry name" value="Glycogen Phosphorylase B"/>
    <property type="match status" value="3"/>
</dbReference>
<organism evidence="8 9">
    <name type="scientific">Nelumbo nucifera</name>
    <name type="common">Sacred lotus</name>
    <dbReference type="NCBI Taxonomy" id="4432"/>
    <lineage>
        <taxon>Eukaryota</taxon>
        <taxon>Viridiplantae</taxon>
        <taxon>Streptophyta</taxon>
        <taxon>Embryophyta</taxon>
        <taxon>Tracheophyta</taxon>
        <taxon>Spermatophyta</taxon>
        <taxon>Magnoliopsida</taxon>
        <taxon>Proteales</taxon>
        <taxon>Nelumbonaceae</taxon>
        <taxon>Nelumbo</taxon>
    </lineage>
</organism>
<dbReference type="PANTHER" id="PTHR45825">
    <property type="entry name" value="GRANULE-BOUND STARCH SYNTHASE 1, CHLOROPLASTIC/AMYLOPLASTIC"/>
    <property type="match status" value="1"/>
</dbReference>
<dbReference type="STRING" id="4432.A0A1U7Z0H1"/>
<evidence type="ECO:0000313" key="9">
    <source>
        <dbReference type="RefSeq" id="XP_010246477.1"/>
    </source>
</evidence>
<evidence type="ECO:0000256" key="4">
    <source>
        <dbReference type="ARBA" id="ARBA00022922"/>
    </source>
</evidence>
<keyword evidence="4" id="KW-0750">Starch biosynthesis</keyword>
<feature type="coiled-coil region" evidence="5">
    <location>
        <begin position="4"/>
        <end position="31"/>
    </location>
</feature>
<keyword evidence="8" id="KW-1185">Reference proteome</keyword>
<dbReference type="Proteomes" id="UP000189703">
    <property type="component" value="Unplaced"/>
</dbReference>
<dbReference type="UniPathway" id="UPA00152"/>
<dbReference type="KEGG" id="nnu:104589752"/>
<proteinExistence type="predicted"/>
<reference evidence="9" key="1">
    <citation type="submission" date="2025-08" db="UniProtKB">
        <authorList>
            <consortium name="RefSeq"/>
        </authorList>
    </citation>
    <scope>IDENTIFICATION</scope>
</reference>
<feature type="region of interest" description="Disordered" evidence="6">
    <location>
        <begin position="49"/>
        <end position="70"/>
    </location>
</feature>
<dbReference type="GO" id="GO:0019252">
    <property type="term" value="P:starch biosynthetic process"/>
    <property type="evidence" value="ECO:0007669"/>
    <property type="project" value="UniProtKB-UniPathway"/>
</dbReference>
<name>A0A1U7Z0H1_NELNU</name>
<dbReference type="InParanoid" id="A0A1U7Z0H1"/>
<dbReference type="GO" id="GO:0016757">
    <property type="term" value="F:glycosyltransferase activity"/>
    <property type="evidence" value="ECO:0007669"/>
    <property type="project" value="UniProtKB-KW"/>
</dbReference>
<dbReference type="PANTHER" id="PTHR45825:SF2">
    <property type="entry name" value="STARCH SYNTHASE 2, CHLOROPLASTIC_AMYLOPLASTIC"/>
    <property type="match status" value="1"/>
</dbReference>